<feature type="transmembrane region" description="Helical" evidence="1">
    <location>
        <begin position="86"/>
        <end position="111"/>
    </location>
</feature>
<dbReference type="RefSeq" id="XP_028518640.1">
    <property type="nucleotide sequence ID" value="XM_028662839.1"/>
</dbReference>
<feature type="transmembrane region" description="Helical" evidence="1">
    <location>
        <begin position="20"/>
        <end position="40"/>
    </location>
</feature>
<proteinExistence type="predicted"/>
<sequence>MALLFHGESRWKIFKHHLFWIKICEIVFPLLIFPFCVTFKDHASLRTEDSVNWLNITVKYPFKYYENTTALYNGEDSPLKFSFDEAISACVQLFVIVTIVTMIQAIFMVLLSCVLHRRQSLGQAVMYTVS</sequence>
<dbReference type="AlphaFoldDB" id="A0A913YT30"/>
<reference evidence="2" key="1">
    <citation type="submission" date="2022-11" db="UniProtKB">
        <authorList>
            <consortium name="EnsemblMetazoa"/>
        </authorList>
    </citation>
    <scope>IDENTIFICATION</scope>
</reference>
<protein>
    <submittedName>
        <fullName evidence="2">Uncharacterized protein</fullName>
    </submittedName>
</protein>
<keyword evidence="3" id="KW-1185">Reference proteome</keyword>
<dbReference type="KEGG" id="epa:110251219"/>
<name>A0A913YT30_EXADI</name>
<keyword evidence="1" id="KW-1133">Transmembrane helix</keyword>
<evidence type="ECO:0000313" key="2">
    <source>
        <dbReference type="EnsemblMetazoa" id="XP_028518640.1"/>
    </source>
</evidence>
<keyword evidence="1" id="KW-0812">Transmembrane</keyword>
<dbReference type="EnsemblMetazoa" id="XM_028662839.1">
    <property type="protein sequence ID" value="XP_028518640.1"/>
    <property type="gene ID" value="LOC110251219"/>
</dbReference>
<dbReference type="GeneID" id="110251219"/>
<keyword evidence="1" id="KW-0472">Membrane</keyword>
<dbReference type="OrthoDB" id="10006326at2759"/>
<dbReference type="Proteomes" id="UP000887567">
    <property type="component" value="Unplaced"/>
</dbReference>
<evidence type="ECO:0000256" key="1">
    <source>
        <dbReference type="SAM" id="Phobius"/>
    </source>
</evidence>
<evidence type="ECO:0000313" key="3">
    <source>
        <dbReference type="Proteomes" id="UP000887567"/>
    </source>
</evidence>
<accession>A0A913YT30</accession>
<organism evidence="2 3">
    <name type="scientific">Exaiptasia diaphana</name>
    <name type="common">Tropical sea anemone</name>
    <name type="synonym">Aiptasia pulchella</name>
    <dbReference type="NCBI Taxonomy" id="2652724"/>
    <lineage>
        <taxon>Eukaryota</taxon>
        <taxon>Metazoa</taxon>
        <taxon>Cnidaria</taxon>
        <taxon>Anthozoa</taxon>
        <taxon>Hexacorallia</taxon>
        <taxon>Actiniaria</taxon>
        <taxon>Aiptasiidae</taxon>
        <taxon>Exaiptasia</taxon>
    </lineage>
</organism>